<evidence type="ECO:0000256" key="1">
    <source>
        <dbReference type="SAM" id="MobiDB-lite"/>
    </source>
</evidence>
<evidence type="ECO:0000313" key="2">
    <source>
        <dbReference type="EMBL" id="OUS41698.1"/>
    </source>
</evidence>
<dbReference type="EMBL" id="KZ155840">
    <property type="protein sequence ID" value="OUS41698.1"/>
    <property type="molecule type" value="Genomic_DNA"/>
</dbReference>
<sequence length="100" mass="10880">MRYRMSYPETKGEGFDEGNDPTAGTTQPTEGIEDLVNYFNSILEEVRELEHCSSTSTSTPSTVLEYLYVVYATAVASTGDHGGDIDASTGVVSIQNLEDF</sequence>
<feature type="region of interest" description="Disordered" evidence="1">
    <location>
        <begin position="1"/>
        <end position="31"/>
    </location>
</feature>
<name>A0A1Y5HWM8_OSTTA</name>
<dbReference type="Proteomes" id="UP000195557">
    <property type="component" value="Unassembled WGS sequence"/>
</dbReference>
<accession>A0A1Y5HWM8</accession>
<organism evidence="2">
    <name type="scientific">Ostreococcus tauri</name>
    <name type="common">Marine green alga</name>
    <dbReference type="NCBI Taxonomy" id="70448"/>
    <lineage>
        <taxon>Eukaryota</taxon>
        <taxon>Viridiplantae</taxon>
        <taxon>Chlorophyta</taxon>
        <taxon>Mamiellophyceae</taxon>
        <taxon>Mamiellales</taxon>
        <taxon>Bathycoccaceae</taxon>
        <taxon>Ostreococcus</taxon>
    </lineage>
</organism>
<dbReference type="AlphaFoldDB" id="A0A1Y5HWM8"/>
<gene>
    <name evidence="2" type="ORF">BE221DRAFT_143039</name>
</gene>
<protein>
    <submittedName>
        <fullName evidence="2">Uncharacterized protein</fullName>
    </submittedName>
</protein>
<reference evidence="2" key="1">
    <citation type="submission" date="2017-04" db="EMBL/GenBank/DDBJ databases">
        <title>Population genomics of picophytoplankton unveils novel chromosome hypervariability.</title>
        <authorList>
            <consortium name="DOE Joint Genome Institute"/>
            <person name="Blanc-Mathieu R."/>
            <person name="Krasovec M."/>
            <person name="Hebrard M."/>
            <person name="Yau S."/>
            <person name="Desgranges E."/>
            <person name="Martin J."/>
            <person name="Schackwitz W."/>
            <person name="Kuo A."/>
            <person name="Salin G."/>
            <person name="Donnadieu C."/>
            <person name="Desdevises Y."/>
            <person name="Sanchez-Ferandin S."/>
            <person name="Moreau H."/>
            <person name="Rivals E."/>
            <person name="Grigoriev I.V."/>
            <person name="Grimsley N."/>
            <person name="Eyre-Walker A."/>
            <person name="Piganeau G."/>
        </authorList>
    </citation>
    <scope>NUCLEOTIDE SEQUENCE [LARGE SCALE GENOMIC DNA]</scope>
    <source>
        <strain evidence="2">RCC 1115</strain>
    </source>
</reference>
<proteinExistence type="predicted"/>